<gene>
    <name evidence="10" type="ORF">SAMN04488589_0190</name>
</gene>
<dbReference type="SUPFAM" id="SSF49785">
    <property type="entry name" value="Galactose-binding domain-like"/>
    <property type="match status" value="1"/>
</dbReference>
<dbReference type="CDD" id="cd04842">
    <property type="entry name" value="Peptidases_S8_Kp43_protease"/>
    <property type="match status" value="1"/>
</dbReference>
<evidence type="ECO:0000259" key="9">
    <source>
        <dbReference type="PROSITE" id="PS50268"/>
    </source>
</evidence>
<keyword evidence="8" id="KW-0472">Membrane</keyword>
<dbReference type="Proteomes" id="UP000199259">
    <property type="component" value="Unassembled WGS sequence"/>
</dbReference>
<dbReference type="NCBIfam" id="TIGR04213">
    <property type="entry name" value="PGF_pre_PGF"/>
    <property type="match status" value="1"/>
</dbReference>
<protein>
    <submittedName>
        <fullName evidence="10">PGF-pre-PGF domain-containing protein</fullName>
    </submittedName>
</protein>
<comment type="similarity">
    <text evidence="1 6">Belongs to the peptidase S8 family.</text>
</comment>
<dbReference type="PROSITE" id="PS50268">
    <property type="entry name" value="CADHERIN_2"/>
    <property type="match status" value="1"/>
</dbReference>
<dbReference type="PANTHER" id="PTHR43399:SF4">
    <property type="entry name" value="CELL WALL-ASSOCIATED PROTEASE"/>
    <property type="match status" value="1"/>
</dbReference>
<dbReference type="InterPro" id="IPR000209">
    <property type="entry name" value="Peptidase_S8/S53_dom"/>
</dbReference>
<dbReference type="GO" id="GO:0006508">
    <property type="term" value="P:proteolysis"/>
    <property type="evidence" value="ECO:0007669"/>
    <property type="project" value="UniProtKB-KW"/>
</dbReference>
<dbReference type="PANTHER" id="PTHR43399">
    <property type="entry name" value="SUBTILISIN-RELATED"/>
    <property type="match status" value="1"/>
</dbReference>
<organism evidence="10 11">
    <name type="scientific">Methanolobus vulcani</name>
    <dbReference type="NCBI Taxonomy" id="38026"/>
    <lineage>
        <taxon>Archaea</taxon>
        <taxon>Methanobacteriati</taxon>
        <taxon>Methanobacteriota</taxon>
        <taxon>Stenosarchaea group</taxon>
        <taxon>Methanomicrobia</taxon>
        <taxon>Methanosarcinales</taxon>
        <taxon>Methanosarcinaceae</taxon>
        <taxon>Methanolobus</taxon>
    </lineage>
</organism>
<keyword evidence="8" id="KW-1133">Transmembrane helix</keyword>
<dbReference type="EMBL" id="FNCA01000001">
    <property type="protein sequence ID" value="SDF27068.1"/>
    <property type="molecule type" value="Genomic_DNA"/>
</dbReference>
<dbReference type="Gene3D" id="2.60.120.380">
    <property type="match status" value="1"/>
</dbReference>
<dbReference type="InterPro" id="IPR008979">
    <property type="entry name" value="Galactose-bd-like_sf"/>
</dbReference>
<dbReference type="PRINTS" id="PR00723">
    <property type="entry name" value="SUBTILISIN"/>
</dbReference>
<dbReference type="InterPro" id="IPR036852">
    <property type="entry name" value="Peptidase_S8/S53_dom_sf"/>
</dbReference>
<evidence type="ECO:0000313" key="10">
    <source>
        <dbReference type="EMBL" id="SDF27068.1"/>
    </source>
</evidence>
<dbReference type="PROSITE" id="PS51892">
    <property type="entry name" value="SUBTILASE"/>
    <property type="match status" value="1"/>
</dbReference>
<dbReference type="GO" id="GO:0016020">
    <property type="term" value="C:membrane"/>
    <property type="evidence" value="ECO:0007669"/>
    <property type="project" value="InterPro"/>
</dbReference>
<dbReference type="Gene3D" id="2.60.40.10">
    <property type="entry name" value="Immunoglobulins"/>
    <property type="match status" value="6"/>
</dbReference>
<dbReference type="GO" id="GO:0007156">
    <property type="term" value="P:homophilic cell adhesion via plasma membrane adhesion molecules"/>
    <property type="evidence" value="ECO:0007669"/>
    <property type="project" value="InterPro"/>
</dbReference>
<feature type="domain" description="Cadherin" evidence="9">
    <location>
        <begin position="905"/>
        <end position="995"/>
    </location>
</feature>
<dbReference type="InterPro" id="IPR034058">
    <property type="entry name" value="TagA/B/C/D_pept_dom"/>
</dbReference>
<feature type="active site" description="Charge relay system" evidence="5 6">
    <location>
        <position position="522"/>
    </location>
</feature>
<evidence type="ECO:0000256" key="2">
    <source>
        <dbReference type="ARBA" id="ARBA00022670"/>
    </source>
</evidence>
<name>A0A7Z7AZM0_9EURY</name>
<dbReference type="Pfam" id="PF05345">
    <property type="entry name" value="He_PIG"/>
    <property type="match status" value="4"/>
</dbReference>
<evidence type="ECO:0000256" key="8">
    <source>
        <dbReference type="SAM" id="Phobius"/>
    </source>
</evidence>
<dbReference type="SUPFAM" id="SSF52743">
    <property type="entry name" value="Subtilisin-like"/>
    <property type="match status" value="1"/>
</dbReference>
<dbReference type="InterPro" id="IPR015500">
    <property type="entry name" value="Peptidase_S8_subtilisin-rel"/>
</dbReference>
<accession>A0A7Z7AZM0</accession>
<feature type="transmembrane region" description="Helical" evidence="8">
    <location>
        <begin position="1563"/>
        <end position="1582"/>
    </location>
</feature>
<dbReference type="InterPro" id="IPR015919">
    <property type="entry name" value="Cadherin-like_sf"/>
</dbReference>
<feature type="active site" description="Charge relay system" evidence="5 6">
    <location>
        <position position="307"/>
    </location>
</feature>
<keyword evidence="8" id="KW-0812">Transmembrane</keyword>
<proteinExistence type="inferred from homology"/>
<evidence type="ECO:0000256" key="3">
    <source>
        <dbReference type="ARBA" id="ARBA00022801"/>
    </source>
</evidence>
<dbReference type="InterPro" id="IPR023828">
    <property type="entry name" value="Peptidase_S8_Ser-AS"/>
</dbReference>
<reference evidence="10 11" key="1">
    <citation type="submission" date="2016-10" db="EMBL/GenBank/DDBJ databases">
        <authorList>
            <person name="Varghese N."/>
            <person name="Submissions S."/>
        </authorList>
    </citation>
    <scope>NUCLEOTIDE SEQUENCE [LARGE SCALE GENOMIC DNA]</scope>
    <source>
        <strain evidence="10 11">PL 12/M</strain>
    </source>
</reference>
<evidence type="ECO:0000256" key="4">
    <source>
        <dbReference type="ARBA" id="ARBA00022825"/>
    </source>
</evidence>
<keyword evidence="11" id="KW-1185">Reference proteome</keyword>
<evidence type="ECO:0000256" key="7">
    <source>
        <dbReference type="SAM" id="MobiDB-lite"/>
    </source>
</evidence>
<dbReference type="InterPro" id="IPR006644">
    <property type="entry name" value="Cadg"/>
</dbReference>
<evidence type="ECO:0000256" key="5">
    <source>
        <dbReference type="PIRSR" id="PIRSR615500-1"/>
    </source>
</evidence>
<dbReference type="InterPro" id="IPR026453">
    <property type="entry name" value="PGF_pre_PGF"/>
</dbReference>
<dbReference type="Gene3D" id="3.40.50.200">
    <property type="entry name" value="Peptidase S8/S53 domain"/>
    <property type="match status" value="1"/>
</dbReference>
<dbReference type="InterPro" id="IPR022398">
    <property type="entry name" value="Peptidase_S8_His-AS"/>
</dbReference>
<evidence type="ECO:0000256" key="6">
    <source>
        <dbReference type="PROSITE-ProRule" id="PRU01240"/>
    </source>
</evidence>
<comment type="caution">
    <text evidence="10">The sequence shown here is derived from an EMBL/GenBank/DDBJ whole genome shotgun (WGS) entry which is preliminary data.</text>
</comment>
<dbReference type="GO" id="GO:0005509">
    <property type="term" value="F:calcium ion binding"/>
    <property type="evidence" value="ECO:0007669"/>
    <property type="project" value="InterPro"/>
</dbReference>
<dbReference type="PROSITE" id="PS00138">
    <property type="entry name" value="SUBTILASE_SER"/>
    <property type="match status" value="1"/>
</dbReference>
<keyword evidence="2 6" id="KW-0645">Protease</keyword>
<dbReference type="SMART" id="SM00736">
    <property type="entry name" value="CADG"/>
    <property type="match status" value="4"/>
</dbReference>
<keyword evidence="4 6" id="KW-0720">Serine protease</keyword>
<dbReference type="SUPFAM" id="SSF49313">
    <property type="entry name" value="Cadherin-like"/>
    <property type="match status" value="5"/>
</dbReference>
<dbReference type="InterPro" id="IPR051048">
    <property type="entry name" value="Peptidase_S8/S53_subtilisin"/>
</dbReference>
<evidence type="ECO:0000256" key="1">
    <source>
        <dbReference type="ARBA" id="ARBA00011073"/>
    </source>
</evidence>
<keyword evidence="3 6" id="KW-0378">Hydrolase</keyword>
<evidence type="ECO:0000313" key="11">
    <source>
        <dbReference type="Proteomes" id="UP000199259"/>
    </source>
</evidence>
<dbReference type="Pfam" id="PF00082">
    <property type="entry name" value="Peptidase_S8"/>
    <property type="match status" value="1"/>
</dbReference>
<dbReference type="GO" id="GO:0004252">
    <property type="term" value="F:serine-type endopeptidase activity"/>
    <property type="evidence" value="ECO:0007669"/>
    <property type="project" value="UniProtKB-UniRule"/>
</dbReference>
<feature type="region of interest" description="Disordered" evidence="7">
    <location>
        <begin position="1537"/>
        <end position="1557"/>
    </location>
</feature>
<dbReference type="PROSITE" id="PS00137">
    <property type="entry name" value="SUBTILASE_HIS"/>
    <property type="match status" value="1"/>
</dbReference>
<sequence>MVNISSIVFIPSTKTGNEYMTDRKKIAFIFIILLFFIPLVSANNDNIIFLKAGHIDTDLETGANVTEPDVMAVNINSEVADSSYTYYLVQFDGIVQPEWKDTVETTGAEIFDYVPDNTFVLKMNETVKSQVESLEFVRWVGEYLPEYKYDLSLETDENQMSINEIQIETIILNVFLFESQNAGEIAKAINDINGDVISRSDRILTIVLPKNQFQSLASIKGISWIEEYSEVVLFNDVAAGILNVDAVHNDIELNGSGQIIAVCDTGLDTGVDDSSMHPDFSGRIIDIIDFSGDGAADNADAWNNGGHGTHVTGSVLGNGSMSEGQYKGMAPEAELVFEAVQKTDGTMVISSTNLESIFQDAYAQGARIHTNSWGYTSNLGDYTSISRMVDEFMWQHPDMLILFSAGNLGTDSDKDGVVDINSTSPPATSKNCIAVGASENYRPEIINYTYGNSFALPISEDTKADNIDGIAAFSSRGPTDDGRIKPDLVAPGTFIASTRSSYISWYEWGLIDDNYAYMGGTSMAAPLVAGSAALVREYYTEMESVATPSAALIKATLINGAIDMTPGQYGEGTDQEITGRPDNSQGWGRVDVANSIMADYPEVTAYYDGESLSTGNSWTHTYDYIESGKPLRATLVWTDYPASASASKSLVNDLDFTIADSSDTYYGNDGSGPDRINNVEGIELSSVSDDDYTFTVDGHSVSMGGTQPFALVASFTCDNNEFPAPGTQADSKNIAVSTDVVHPQGVDYDSIVMKINNSPVSFTSTPITGGYSIIYNSASSYQTGEYNVSVTASTETGQEFSYSWNFTVDAETSNTAPVLLPIGNKTVSESYPLVIELSATDADNDTLTFGTNASFGVLSGDTFTWNPGYSDAGTYDIEFNVTDNTDVDSEIITINVINLDRRPELETIGSKTVNENSTLSFTISATDADNDTVSYSANGLPDNATLDTGSGEFRWNPQYDEAGTYNVEFIASANGLSDSETIVITVLNVDRGPVLSAIGNKEVNENNLLSFIVSAADPDGPATITYSANNMPEGATFDSNTGEFSWTPLYNQSGIYDVEFIAISNGLTDSQNVSITVNNVDRAPVLGSIGSKSVSENQTLNFNISATDLDGDSVIYSANGLPQDAIFDTSSGEFVWTSGYGTSGNYNVEFIASANGLQDSETITITVLNVDRPVQLDPVDDVIVNETEIIDFIVTGSDPDGDKVTYSVSALPGNSTFDSESGNFHWVTGYNDSGNYYINFTAIANGLIDYENVSIRVVNVNAPPQFNTISAQTVLVNEDLRFTLNATDIDNDNLTYSADSIPEGAEFNATNLLFNWTPMQNQTGNYYANFTVTDSHYYDNLNVSITVTNTTVSAVTTSSAAGGGGGGGGGGGTTEEFENIAVKDVSSMFVGNDMDVVFEFRNAASDIRYVEYRSLKNAGSISVTVEVLVDKSALVDSLPSGIVYRNINIWVGKTGYAIEENIANPVIGFRVDRNWIENNNIDPDSIVLNRYNGGWSKLSTRQTDSDANYLYFEATTPGFSPFAITGETQVIESSLNSVDSQFSPDDSEPVSNLTAEQTKPENTLNAVSGLISFLILTFVCFLHRKQ</sequence>
<dbReference type="InterPro" id="IPR013783">
    <property type="entry name" value="Ig-like_fold"/>
</dbReference>
<feature type="active site" description="Charge relay system" evidence="5 6">
    <location>
        <position position="264"/>
    </location>
</feature>
<dbReference type="InterPro" id="IPR002126">
    <property type="entry name" value="Cadherin-like_dom"/>
</dbReference>